<feature type="region of interest" description="Disordered" evidence="1">
    <location>
        <begin position="21"/>
        <end position="99"/>
    </location>
</feature>
<name>A0A9Q1JCG4_SYNKA</name>
<dbReference type="AlphaFoldDB" id="A0A9Q1JCG4"/>
<comment type="caution">
    <text evidence="2">The sequence shown here is derived from an EMBL/GenBank/DDBJ whole genome shotgun (WGS) entry which is preliminary data.</text>
</comment>
<dbReference type="Proteomes" id="UP001152622">
    <property type="component" value="Chromosome 1"/>
</dbReference>
<accession>A0A9Q1JCG4</accession>
<feature type="compositionally biased region" description="Polar residues" evidence="1">
    <location>
        <begin position="74"/>
        <end position="88"/>
    </location>
</feature>
<evidence type="ECO:0000313" key="2">
    <source>
        <dbReference type="EMBL" id="KAJ8380608.1"/>
    </source>
</evidence>
<feature type="compositionally biased region" description="Basic and acidic residues" evidence="1">
    <location>
        <begin position="113"/>
        <end position="126"/>
    </location>
</feature>
<evidence type="ECO:0000313" key="3">
    <source>
        <dbReference type="Proteomes" id="UP001152622"/>
    </source>
</evidence>
<reference evidence="2" key="1">
    <citation type="journal article" date="2023" name="Science">
        <title>Genome structures resolve the early diversification of teleost fishes.</title>
        <authorList>
            <person name="Parey E."/>
            <person name="Louis A."/>
            <person name="Montfort J."/>
            <person name="Bouchez O."/>
            <person name="Roques C."/>
            <person name="Iampietro C."/>
            <person name="Lluch J."/>
            <person name="Castinel A."/>
            <person name="Donnadieu C."/>
            <person name="Desvignes T."/>
            <person name="Floi Bucao C."/>
            <person name="Jouanno E."/>
            <person name="Wen M."/>
            <person name="Mejri S."/>
            <person name="Dirks R."/>
            <person name="Jansen H."/>
            <person name="Henkel C."/>
            <person name="Chen W.J."/>
            <person name="Zahm M."/>
            <person name="Cabau C."/>
            <person name="Klopp C."/>
            <person name="Thompson A.W."/>
            <person name="Robinson-Rechavi M."/>
            <person name="Braasch I."/>
            <person name="Lecointre G."/>
            <person name="Bobe J."/>
            <person name="Postlethwait J.H."/>
            <person name="Berthelot C."/>
            <person name="Roest Crollius H."/>
            <person name="Guiguen Y."/>
        </authorList>
    </citation>
    <scope>NUCLEOTIDE SEQUENCE</scope>
    <source>
        <strain evidence="2">WJC10195</strain>
    </source>
</reference>
<gene>
    <name evidence="2" type="ORF">SKAU_G00013860</name>
</gene>
<feature type="region of interest" description="Disordered" evidence="1">
    <location>
        <begin position="113"/>
        <end position="135"/>
    </location>
</feature>
<protein>
    <submittedName>
        <fullName evidence="2">Uncharacterized protein</fullName>
    </submittedName>
</protein>
<keyword evidence="3" id="KW-1185">Reference proteome</keyword>
<evidence type="ECO:0000256" key="1">
    <source>
        <dbReference type="SAM" id="MobiDB-lite"/>
    </source>
</evidence>
<feature type="compositionally biased region" description="Basic and acidic residues" evidence="1">
    <location>
        <begin position="60"/>
        <end position="73"/>
    </location>
</feature>
<proteinExistence type="predicted"/>
<sequence>MGYLYSQGPWDLPIGDLIWAPRDRSRGSGDLQRSLVEGRTQTGGVGGWGSVVRRGGLRSTEPDNRRVLFEDNRNSYGRASVPQGSQTEPVAPSCPGQNPRVIWEERKWQTWRKLEPDDRAAGREGNKPPSCPCRP</sequence>
<dbReference type="EMBL" id="JAINUF010000001">
    <property type="protein sequence ID" value="KAJ8380608.1"/>
    <property type="molecule type" value="Genomic_DNA"/>
</dbReference>
<organism evidence="2 3">
    <name type="scientific">Synaphobranchus kaupii</name>
    <name type="common">Kaup's arrowtooth eel</name>
    <dbReference type="NCBI Taxonomy" id="118154"/>
    <lineage>
        <taxon>Eukaryota</taxon>
        <taxon>Metazoa</taxon>
        <taxon>Chordata</taxon>
        <taxon>Craniata</taxon>
        <taxon>Vertebrata</taxon>
        <taxon>Euteleostomi</taxon>
        <taxon>Actinopterygii</taxon>
        <taxon>Neopterygii</taxon>
        <taxon>Teleostei</taxon>
        <taxon>Anguilliformes</taxon>
        <taxon>Synaphobranchidae</taxon>
        <taxon>Synaphobranchus</taxon>
    </lineage>
</organism>